<feature type="transmembrane region" description="Helical" evidence="6">
    <location>
        <begin position="364"/>
        <end position="385"/>
    </location>
</feature>
<dbReference type="AlphaFoldDB" id="A0A2N6VQZ1"/>
<feature type="transmembrane region" description="Helical" evidence="6">
    <location>
        <begin position="120"/>
        <end position="140"/>
    </location>
</feature>
<proteinExistence type="predicted"/>
<evidence type="ECO:0000256" key="5">
    <source>
        <dbReference type="ARBA" id="ARBA00023136"/>
    </source>
</evidence>
<evidence type="ECO:0000256" key="3">
    <source>
        <dbReference type="ARBA" id="ARBA00022692"/>
    </source>
</evidence>
<dbReference type="InterPro" id="IPR004752">
    <property type="entry name" value="AmpG_permease/AT-1"/>
</dbReference>
<dbReference type="GO" id="GO:0022857">
    <property type="term" value="F:transmembrane transporter activity"/>
    <property type="evidence" value="ECO:0007669"/>
    <property type="project" value="InterPro"/>
</dbReference>
<dbReference type="RefSeq" id="WP_102238196.1">
    <property type="nucleotide sequence ID" value="NZ_PNHK01000001.1"/>
</dbReference>
<evidence type="ECO:0000313" key="9">
    <source>
        <dbReference type="Proteomes" id="UP000235598"/>
    </source>
</evidence>
<feature type="transmembrane region" description="Helical" evidence="6">
    <location>
        <begin position="268"/>
        <end position="293"/>
    </location>
</feature>
<reference evidence="8 9" key="1">
    <citation type="submission" date="2017-09" db="EMBL/GenBank/DDBJ databases">
        <title>Bacterial strain isolated from the female urinary microbiota.</title>
        <authorList>
            <person name="Thomas-White K."/>
            <person name="Kumar N."/>
            <person name="Forster S."/>
            <person name="Putonti C."/>
            <person name="Lawley T."/>
            <person name="Wolfe A.J."/>
        </authorList>
    </citation>
    <scope>NUCLEOTIDE SEQUENCE [LARGE SCALE GENOMIC DNA]</scope>
    <source>
        <strain evidence="8 9">UMB1301</strain>
    </source>
</reference>
<keyword evidence="5 6" id="KW-0472">Membrane</keyword>
<comment type="subcellular location">
    <subcellularLocation>
        <location evidence="1">Cell membrane</location>
        <topology evidence="1">Multi-pass membrane protein</topology>
    </subcellularLocation>
</comment>
<feature type="domain" description="Major facilitator superfamily (MFS) profile" evidence="7">
    <location>
        <begin position="1"/>
        <end position="421"/>
    </location>
</feature>
<organism evidence="8 9">
    <name type="scientific">Brevibacterium paucivorans</name>
    <dbReference type="NCBI Taxonomy" id="170994"/>
    <lineage>
        <taxon>Bacteria</taxon>
        <taxon>Bacillati</taxon>
        <taxon>Actinomycetota</taxon>
        <taxon>Actinomycetes</taxon>
        <taxon>Micrococcales</taxon>
        <taxon>Brevibacteriaceae</taxon>
        <taxon>Brevibacterium</taxon>
    </lineage>
</organism>
<sequence length="437" mass="45053">MADNTALQDPAGSSRTRSQTMARGSRLALIASLYSTQNLSLAAFNYTFLIAAQNAGVSLELIGAATGVAMILVLKFVWAPLVDRVGSRSLGHYRGWIIACQSALTIGALSLAALDPGRHFASIMIVFALIFLFAGTQDVATDAATTRLLDPQDRGIGNGIQSAGASFAQIVGGGLLLLISGSVSWSAAMVTLAVFSGLPLILVARWRESETTDHLPTPHVSTRQVLSFFRQPGVVRWTFAVLPLYVVGGVITYNVIRPLLTDAGWSEARIGTIVVIGGGTAGVLAGVAAGWLISRVGRQRSMVLLGIAQVIGTAVTIWLTLTPTSIAVAAFVTAISNASFAATGAFLYTIAMDLTRPESSGTDFTAFSTLIQIVMVIGGGLGIALAGVLGFTVVAIGATAVSAAGIAIATLLARPVIQRAEALATAGAIPESENSNG</sequence>
<feature type="transmembrane region" description="Helical" evidence="6">
    <location>
        <begin position="185"/>
        <end position="204"/>
    </location>
</feature>
<dbReference type="SUPFAM" id="SSF103473">
    <property type="entry name" value="MFS general substrate transporter"/>
    <property type="match status" value="1"/>
</dbReference>
<feature type="transmembrane region" description="Helical" evidence="6">
    <location>
        <begin position="391"/>
        <end position="413"/>
    </location>
</feature>
<dbReference type="PROSITE" id="PS50850">
    <property type="entry name" value="MFS"/>
    <property type="match status" value="1"/>
</dbReference>
<keyword evidence="2" id="KW-0813">Transport</keyword>
<dbReference type="EMBL" id="PNHK01000001">
    <property type="protein sequence ID" value="PMD06554.1"/>
    <property type="molecule type" value="Genomic_DNA"/>
</dbReference>
<dbReference type="InterPro" id="IPR020846">
    <property type="entry name" value="MFS_dom"/>
</dbReference>
<dbReference type="GO" id="GO:0005886">
    <property type="term" value="C:plasma membrane"/>
    <property type="evidence" value="ECO:0007669"/>
    <property type="project" value="UniProtKB-SubCell"/>
</dbReference>
<gene>
    <name evidence="8" type="ORF">CJ199_04120</name>
</gene>
<evidence type="ECO:0000256" key="1">
    <source>
        <dbReference type="ARBA" id="ARBA00004651"/>
    </source>
</evidence>
<keyword evidence="4 6" id="KW-1133">Transmembrane helix</keyword>
<dbReference type="Proteomes" id="UP000235598">
    <property type="component" value="Unassembled WGS sequence"/>
</dbReference>
<evidence type="ECO:0000256" key="6">
    <source>
        <dbReference type="SAM" id="Phobius"/>
    </source>
</evidence>
<accession>A0A2N6VQZ1</accession>
<feature type="transmembrane region" description="Helical" evidence="6">
    <location>
        <begin position="160"/>
        <end position="179"/>
    </location>
</feature>
<keyword evidence="3 6" id="KW-0812">Transmembrane</keyword>
<feature type="transmembrane region" description="Helical" evidence="6">
    <location>
        <begin position="93"/>
        <end position="114"/>
    </location>
</feature>
<feature type="transmembrane region" description="Helical" evidence="6">
    <location>
        <begin position="61"/>
        <end position="81"/>
    </location>
</feature>
<feature type="transmembrane region" description="Helical" evidence="6">
    <location>
        <begin position="327"/>
        <end position="352"/>
    </location>
</feature>
<feature type="transmembrane region" description="Helical" evidence="6">
    <location>
        <begin position="27"/>
        <end position="49"/>
    </location>
</feature>
<name>A0A2N6VQZ1_9MICO</name>
<comment type="caution">
    <text evidence="8">The sequence shown here is derived from an EMBL/GenBank/DDBJ whole genome shotgun (WGS) entry which is preliminary data.</text>
</comment>
<evidence type="ECO:0000256" key="4">
    <source>
        <dbReference type="ARBA" id="ARBA00022989"/>
    </source>
</evidence>
<dbReference type="PANTHER" id="PTHR12778:SF10">
    <property type="entry name" value="MAJOR FACILITATOR SUPERFAMILY DOMAIN-CONTAINING PROTEIN 3"/>
    <property type="match status" value="1"/>
</dbReference>
<evidence type="ECO:0000259" key="7">
    <source>
        <dbReference type="PROSITE" id="PS50850"/>
    </source>
</evidence>
<feature type="transmembrane region" description="Helical" evidence="6">
    <location>
        <begin position="234"/>
        <end position="256"/>
    </location>
</feature>
<feature type="transmembrane region" description="Helical" evidence="6">
    <location>
        <begin position="302"/>
        <end position="321"/>
    </location>
</feature>
<evidence type="ECO:0000313" key="8">
    <source>
        <dbReference type="EMBL" id="PMD06554.1"/>
    </source>
</evidence>
<dbReference type="Gene3D" id="1.20.1250.20">
    <property type="entry name" value="MFS general substrate transporter like domains"/>
    <property type="match status" value="1"/>
</dbReference>
<dbReference type="InterPro" id="IPR036259">
    <property type="entry name" value="MFS_trans_sf"/>
</dbReference>
<protein>
    <recommendedName>
        <fullName evidence="7">Major facilitator superfamily (MFS) profile domain-containing protein</fullName>
    </recommendedName>
</protein>
<dbReference type="Pfam" id="PF07690">
    <property type="entry name" value="MFS_1"/>
    <property type="match status" value="1"/>
</dbReference>
<dbReference type="OrthoDB" id="9787815at2"/>
<dbReference type="InterPro" id="IPR011701">
    <property type="entry name" value="MFS"/>
</dbReference>
<dbReference type="PANTHER" id="PTHR12778">
    <property type="entry name" value="SOLUTE CARRIER FAMILY 33 ACETYL-COA TRANSPORTER -RELATED"/>
    <property type="match status" value="1"/>
</dbReference>
<evidence type="ECO:0000256" key="2">
    <source>
        <dbReference type="ARBA" id="ARBA00022448"/>
    </source>
</evidence>